<name>A0AAV8QYF3_ENSVE</name>
<keyword evidence="3" id="KW-0732">Signal</keyword>
<protein>
    <submittedName>
        <fullName evidence="4">Uncharacterized protein</fullName>
    </submittedName>
</protein>
<organism evidence="4 5">
    <name type="scientific">Ensete ventricosum</name>
    <name type="common">Abyssinian banana</name>
    <name type="synonym">Musa ensete</name>
    <dbReference type="NCBI Taxonomy" id="4639"/>
    <lineage>
        <taxon>Eukaryota</taxon>
        <taxon>Viridiplantae</taxon>
        <taxon>Streptophyta</taxon>
        <taxon>Embryophyta</taxon>
        <taxon>Tracheophyta</taxon>
        <taxon>Spermatophyta</taxon>
        <taxon>Magnoliopsida</taxon>
        <taxon>Liliopsida</taxon>
        <taxon>Zingiberales</taxon>
        <taxon>Musaceae</taxon>
        <taxon>Ensete</taxon>
    </lineage>
</organism>
<keyword evidence="5" id="KW-1185">Reference proteome</keyword>
<evidence type="ECO:0000313" key="4">
    <source>
        <dbReference type="EMBL" id="KAJ8490649.1"/>
    </source>
</evidence>
<comment type="caution">
    <text evidence="4">The sequence shown here is derived from an EMBL/GenBank/DDBJ whole genome shotgun (WGS) entry which is preliminary data.</text>
</comment>
<feature type="transmembrane region" description="Helical" evidence="2">
    <location>
        <begin position="37"/>
        <end position="62"/>
    </location>
</feature>
<dbReference type="AlphaFoldDB" id="A0AAV8QYF3"/>
<evidence type="ECO:0000256" key="2">
    <source>
        <dbReference type="SAM" id="Phobius"/>
    </source>
</evidence>
<evidence type="ECO:0000256" key="3">
    <source>
        <dbReference type="SAM" id="SignalP"/>
    </source>
</evidence>
<dbReference type="Proteomes" id="UP001222027">
    <property type="component" value="Unassembled WGS sequence"/>
</dbReference>
<feature type="compositionally biased region" description="Basic and acidic residues" evidence="1">
    <location>
        <begin position="76"/>
        <end position="86"/>
    </location>
</feature>
<evidence type="ECO:0000256" key="1">
    <source>
        <dbReference type="SAM" id="MobiDB-lite"/>
    </source>
</evidence>
<proteinExistence type="predicted"/>
<keyword evidence="2" id="KW-0472">Membrane</keyword>
<feature type="signal peptide" evidence="3">
    <location>
        <begin position="1"/>
        <end position="27"/>
    </location>
</feature>
<keyword evidence="2" id="KW-0812">Transmembrane</keyword>
<keyword evidence="2" id="KW-1133">Transmembrane helix</keyword>
<sequence length="86" mass="8951">MDDLPSKVASCGLLLIVLALAPAMVNPFGDGRTADASVAACLGLLFLLLLLGTGLVMLSVWLRDSQDPTDNPLLSDADRRTVGPSD</sequence>
<evidence type="ECO:0000313" key="5">
    <source>
        <dbReference type="Proteomes" id="UP001222027"/>
    </source>
</evidence>
<gene>
    <name evidence="4" type="ORF">OPV22_012370</name>
</gene>
<accession>A0AAV8QYF3</accession>
<feature type="region of interest" description="Disordered" evidence="1">
    <location>
        <begin position="65"/>
        <end position="86"/>
    </location>
</feature>
<feature type="chain" id="PRO_5043518779" evidence="3">
    <location>
        <begin position="28"/>
        <end position="86"/>
    </location>
</feature>
<dbReference type="EMBL" id="JAQQAF010000004">
    <property type="protein sequence ID" value="KAJ8490649.1"/>
    <property type="molecule type" value="Genomic_DNA"/>
</dbReference>
<reference evidence="4 5" key="1">
    <citation type="submission" date="2022-12" db="EMBL/GenBank/DDBJ databases">
        <title>Chromosome-scale assembly of the Ensete ventricosum genome.</title>
        <authorList>
            <person name="Dussert Y."/>
            <person name="Stocks J."/>
            <person name="Wendawek A."/>
            <person name="Woldeyes F."/>
            <person name="Nichols R.A."/>
            <person name="Borrell J.S."/>
        </authorList>
    </citation>
    <scope>NUCLEOTIDE SEQUENCE [LARGE SCALE GENOMIC DNA]</scope>
    <source>
        <strain evidence="5">cv. Maze</strain>
        <tissue evidence="4">Seeds</tissue>
    </source>
</reference>